<comment type="similarity">
    <text evidence="6">Belongs to the DESIGUAL family.</text>
</comment>
<evidence type="ECO:0000313" key="10">
    <source>
        <dbReference type="Proteomes" id="UP000823388"/>
    </source>
</evidence>
<evidence type="ECO:0000256" key="6">
    <source>
        <dbReference type="ARBA" id="ARBA00029467"/>
    </source>
</evidence>
<feature type="compositionally biased region" description="Polar residues" evidence="7">
    <location>
        <begin position="279"/>
        <end position="289"/>
    </location>
</feature>
<feature type="region of interest" description="Disordered" evidence="7">
    <location>
        <begin position="224"/>
        <end position="309"/>
    </location>
</feature>
<protein>
    <submittedName>
        <fullName evidence="9">Uncharacterized protein</fullName>
    </submittedName>
</protein>
<comment type="caution">
    <text evidence="9">The sequence shown here is derived from an EMBL/GenBank/DDBJ whole genome shotgun (WGS) entry which is preliminary data.</text>
</comment>
<dbReference type="InterPro" id="IPR009606">
    <property type="entry name" value="DEAL/Modifying_wall_lignin1/2"/>
</dbReference>
<dbReference type="AlphaFoldDB" id="A0A8T0UAK0"/>
<dbReference type="Pfam" id="PF06749">
    <property type="entry name" value="DUF1218"/>
    <property type="match status" value="1"/>
</dbReference>
<organism evidence="9 10">
    <name type="scientific">Panicum virgatum</name>
    <name type="common">Blackwell switchgrass</name>
    <dbReference type="NCBI Taxonomy" id="38727"/>
    <lineage>
        <taxon>Eukaryota</taxon>
        <taxon>Viridiplantae</taxon>
        <taxon>Streptophyta</taxon>
        <taxon>Embryophyta</taxon>
        <taxon>Tracheophyta</taxon>
        <taxon>Spermatophyta</taxon>
        <taxon>Magnoliopsida</taxon>
        <taxon>Liliopsida</taxon>
        <taxon>Poales</taxon>
        <taxon>Poaceae</taxon>
        <taxon>PACMAD clade</taxon>
        <taxon>Panicoideae</taxon>
        <taxon>Panicodae</taxon>
        <taxon>Paniceae</taxon>
        <taxon>Panicinae</taxon>
        <taxon>Panicum</taxon>
        <taxon>Panicum sect. Hiantes</taxon>
    </lineage>
</organism>
<evidence type="ECO:0000256" key="4">
    <source>
        <dbReference type="ARBA" id="ARBA00022989"/>
    </source>
</evidence>
<evidence type="ECO:0000256" key="7">
    <source>
        <dbReference type="SAM" id="MobiDB-lite"/>
    </source>
</evidence>
<keyword evidence="4 8" id="KW-1133">Transmembrane helix</keyword>
<dbReference type="EMBL" id="CM029042">
    <property type="protein sequence ID" value="KAG2619078.1"/>
    <property type="molecule type" value="Genomic_DNA"/>
</dbReference>
<keyword evidence="5 8" id="KW-0472">Membrane</keyword>
<feature type="compositionally biased region" description="Low complexity" evidence="7">
    <location>
        <begin position="224"/>
        <end position="235"/>
    </location>
</feature>
<dbReference type="GO" id="GO:0012505">
    <property type="term" value="C:endomembrane system"/>
    <property type="evidence" value="ECO:0007669"/>
    <property type="project" value="UniProtKB-SubCell"/>
</dbReference>
<accession>A0A8T0UAK0</accession>
<dbReference type="PANTHER" id="PTHR31769">
    <property type="entry name" value="OS07G0462200 PROTEIN-RELATED"/>
    <property type="match status" value="1"/>
</dbReference>
<keyword evidence="10" id="KW-1185">Reference proteome</keyword>
<feature type="transmembrane region" description="Helical" evidence="8">
    <location>
        <begin position="146"/>
        <end position="170"/>
    </location>
</feature>
<evidence type="ECO:0000256" key="2">
    <source>
        <dbReference type="ARBA" id="ARBA00022692"/>
    </source>
</evidence>
<feature type="transmembrane region" description="Helical" evidence="8">
    <location>
        <begin position="190"/>
        <end position="213"/>
    </location>
</feature>
<evidence type="ECO:0000256" key="3">
    <source>
        <dbReference type="ARBA" id="ARBA00022729"/>
    </source>
</evidence>
<dbReference type="InterPro" id="IPR052222">
    <property type="entry name" value="DESIGUAL"/>
</dbReference>
<keyword evidence="3" id="KW-0732">Signal</keyword>
<dbReference type="Proteomes" id="UP000823388">
    <property type="component" value="Chromosome 3N"/>
</dbReference>
<feature type="transmembrane region" description="Helical" evidence="8">
    <location>
        <begin position="106"/>
        <end position="134"/>
    </location>
</feature>
<evidence type="ECO:0000313" key="9">
    <source>
        <dbReference type="EMBL" id="KAG2619078.1"/>
    </source>
</evidence>
<name>A0A8T0UAK0_PANVG</name>
<feature type="transmembrane region" description="Helical" evidence="8">
    <location>
        <begin position="61"/>
        <end position="82"/>
    </location>
</feature>
<comment type="subcellular location">
    <subcellularLocation>
        <location evidence="1">Endomembrane system</location>
        <topology evidence="1">Multi-pass membrane protein</topology>
    </subcellularLocation>
</comment>
<evidence type="ECO:0000256" key="1">
    <source>
        <dbReference type="ARBA" id="ARBA00004127"/>
    </source>
</evidence>
<feature type="compositionally biased region" description="Polar residues" evidence="7">
    <location>
        <begin position="29"/>
        <end position="39"/>
    </location>
</feature>
<gene>
    <name evidence="9" type="ORF">PVAP13_3NG140782</name>
</gene>
<evidence type="ECO:0000256" key="5">
    <source>
        <dbReference type="ARBA" id="ARBA00023136"/>
    </source>
</evidence>
<evidence type="ECO:0000256" key="8">
    <source>
        <dbReference type="SAM" id="Phobius"/>
    </source>
</evidence>
<reference evidence="9" key="1">
    <citation type="submission" date="2020-05" db="EMBL/GenBank/DDBJ databases">
        <title>WGS assembly of Panicum virgatum.</title>
        <authorList>
            <person name="Lovell J.T."/>
            <person name="Jenkins J."/>
            <person name="Shu S."/>
            <person name="Juenger T.E."/>
            <person name="Schmutz J."/>
        </authorList>
    </citation>
    <scope>NUCLEOTIDE SEQUENCE</scope>
    <source>
        <strain evidence="9">AP13</strain>
    </source>
</reference>
<sequence length="458" mass="46687">MQACVQTASLYKRSRSTTDLATERESQARLHSSGGQHLSSIPPDPEAEKTREMAIKMDKTVIIVCAVVGSLGVLSAILGFSAEGTKLTPYKILVYGDDCIYPQNPALGLGICAVIFLLAAQVTISAVSGCCGCCRSRSIPSETKRIVGIVCAVASWIAAVIAWALFIVGASWNANVVRADAPFCPYLKDGIFAGGGVLTLAATALGITSFIMLRRQPVEAVATATPAASVGGTTPNRPGGQSPSSEVVMGHPLLPPPSKAQHFSKPQAYVQQVAPASHPQPQGNGQVPQHLQAPPPPAGGGQDHGSQAANHQFLPQGLPAGAALAAAACAPQEPGEQPPPPPLGVAMGQPQVQLPPQVSVPNDTLQYPIPAPQVCAEAPVTVTPPAPGASQGTGLSTVIRGELARATIRFAGKAMEHAVFSNSNNTATSTTTAGGILSMVTDPTGGDAGATENGVAVV</sequence>
<proteinExistence type="inferred from homology"/>
<feature type="region of interest" description="Disordered" evidence="7">
    <location>
        <begin position="15"/>
        <end position="48"/>
    </location>
</feature>
<keyword evidence="2 8" id="KW-0812">Transmembrane</keyword>
<feature type="region of interest" description="Disordered" evidence="7">
    <location>
        <begin position="327"/>
        <end position="349"/>
    </location>
</feature>